<organism evidence="1 2">
    <name type="scientific">Plakobranchus ocellatus</name>
    <dbReference type="NCBI Taxonomy" id="259542"/>
    <lineage>
        <taxon>Eukaryota</taxon>
        <taxon>Metazoa</taxon>
        <taxon>Spiralia</taxon>
        <taxon>Lophotrochozoa</taxon>
        <taxon>Mollusca</taxon>
        <taxon>Gastropoda</taxon>
        <taxon>Heterobranchia</taxon>
        <taxon>Euthyneura</taxon>
        <taxon>Panpulmonata</taxon>
        <taxon>Sacoglossa</taxon>
        <taxon>Placobranchoidea</taxon>
        <taxon>Plakobranchidae</taxon>
        <taxon>Plakobranchus</taxon>
    </lineage>
</organism>
<evidence type="ECO:0000313" key="2">
    <source>
        <dbReference type="Proteomes" id="UP000735302"/>
    </source>
</evidence>
<accession>A0AAV4ALI1</accession>
<keyword evidence="2" id="KW-1185">Reference proteome</keyword>
<dbReference type="Proteomes" id="UP000735302">
    <property type="component" value="Unassembled WGS sequence"/>
</dbReference>
<name>A0AAV4ALI1_9GAST</name>
<evidence type="ECO:0000313" key="1">
    <source>
        <dbReference type="EMBL" id="GFO07094.1"/>
    </source>
</evidence>
<dbReference type="EMBL" id="BLXT01003833">
    <property type="protein sequence ID" value="GFO07094.1"/>
    <property type="molecule type" value="Genomic_DNA"/>
</dbReference>
<reference evidence="1 2" key="1">
    <citation type="journal article" date="2021" name="Elife">
        <title>Chloroplast acquisition without the gene transfer in kleptoplastic sea slugs, Plakobranchus ocellatus.</title>
        <authorList>
            <person name="Maeda T."/>
            <person name="Takahashi S."/>
            <person name="Yoshida T."/>
            <person name="Shimamura S."/>
            <person name="Takaki Y."/>
            <person name="Nagai Y."/>
            <person name="Toyoda A."/>
            <person name="Suzuki Y."/>
            <person name="Arimoto A."/>
            <person name="Ishii H."/>
            <person name="Satoh N."/>
            <person name="Nishiyama T."/>
            <person name="Hasebe M."/>
            <person name="Maruyama T."/>
            <person name="Minagawa J."/>
            <person name="Obokata J."/>
            <person name="Shigenobu S."/>
        </authorList>
    </citation>
    <scope>NUCLEOTIDE SEQUENCE [LARGE SCALE GENOMIC DNA]</scope>
</reference>
<sequence length="103" mass="11404">MRCCCIGLEITTCVVTSFLKVETVHPVPMYDCLRDESRGQAYSSIHDPVLPSALRFTYVLGLSIHPSIHPSTCPAVWLSTNSSIELCNLFYLFSDANDTAYGI</sequence>
<comment type="caution">
    <text evidence="1">The sequence shown here is derived from an EMBL/GenBank/DDBJ whole genome shotgun (WGS) entry which is preliminary data.</text>
</comment>
<protein>
    <submittedName>
        <fullName evidence="1">Uncharacterized protein</fullName>
    </submittedName>
</protein>
<dbReference type="AlphaFoldDB" id="A0AAV4ALI1"/>
<gene>
    <name evidence="1" type="ORF">PoB_003359900</name>
</gene>
<proteinExistence type="predicted"/>